<reference evidence="1 2" key="1">
    <citation type="journal article" date="2019" name="BMC Genomics">
        <title>Chromosome level assembly and comparative genome analysis confirm lager-brewing yeasts originated from a single hybridization.</title>
        <authorList>
            <person name="Salazar A.N."/>
            <person name="Gorter de Vries A.R."/>
            <person name="van den Broek M."/>
            <person name="Brouwers N."/>
            <person name="de la Torre Cortes P."/>
            <person name="Kuijpers N.G.A."/>
            <person name="Daran J.G."/>
            <person name="Abeel T."/>
        </authorList>
    </citation>
    <scope>NUCLEOTIDE SEQUENCE [LARGE SCALE GENOMIC DNA]</scope>
    <source>
        <strain evidence="1 2">CBS 1483</strain>
    </source>
</reference>
<dbReference type="OrthoDB" id="14419at2759"/>
<dbReference type="Proteomes" id="UP000501346">
    <property type="component" value="Chromosome ScXIII"/>
</dbReference>
<gene>
    <name evidence="1" type="ORF">GRS66_004100</name>
</gene>
<protein>
    <recommendedName>
        <fullName evidence="3">Glucosidase</fullName>
    </recommendedName>
</protein>
<dbReference type="EMBL" id="CP048994">
    <property type="protein sequence ID" value="QID81707.1"/>
    <property type="molecule type" value="Genomic_DNA"/>
</dbReference>
<sequence length="187" mass="22324">MNKLRDKFVDSTVEEERLRENRNHEKNWYRWGPYLSERSWATVREDYSLNGDAWSNFPFEHANARVFRWGEDGLFGVSDNKQLVCMNVALWNGKDERLKERLFGLTGPQGNHGEDVKELYFYLDNTPTHSYMKALYKYPFKKAFPYKELVQKNGERGYEDKEFEVYDIGGLYRDSETGDNPYFDVFF</sequence>
<keyword evidence="2" id="KW-1185">Reference proteome</keyword>
<organism evidence="1 2">
    <name type="scientific">Saccharomyces pastorianus</name>
    <name type="common">Lager yeast</name>
    <name type="synonym">Saccharomyces cerevisiae x Saccharomyces eubayanus</name>
    <dbReference type="NCBI Taxonomy" id="27292"/>
    <lineage>
        <taxon>Eukaryota</taxon>
        <taxon>Fungi</taxon>
        <taxon>Dikarya</taxon>
        <taxon>Ascomycota</taxon>
        <taxon>Saccharomycotina</taxon>
        <taxon>Saccharomycetes</taxon>
        <taxon>Saccharomycetales</taxon>
        <taxon>Saccharomycetaceae</taxon>
        <taxon>Saccharomyces</taxon>
    </lineage>
</organism>
<evidence type="ECO:0008006" key="3">
    <source>
        <dbReference type="Google" id="ProtNLM"/>
    </source>
</evidence>
<proteinExistence type="predicted"/>
<name>A0A6C1DYW0_SACPS</name>
<dbReference type="AlphaFoldDB" id="A0A6C1DYW0"/>
<accession>A0A6C1DYW0</accession>
<evidence type="ECO:0000313" key="1">
    <source>
        <dbReference type="EMBL" id="QID81707.1"/>
    </source>
</evidence>
<evidence type="ECO:0000313" key="2">
    <source>
        <dbReference type="Proteomes" id="UP000501346"/>
    </source>
</evidence>